<name>A0A168LDH0_9BACL</name>
<comment type="caution">
    <text evidence="1">The sequence shown here is derived from an EMBL/GenBank/DDBJ whole genome shotgun (WGS) entry which is preliminary data.</text>
</comment>
<reference evidence="1 2" key="1">
    <citation type="submission" date="2016-03" db="EMBL/GenBank/DDBJ databases">
        <title>Draft genome sequence of Paenibacillus glacialis DSM 22343.</title>
        <authorList>
            <person name="Shin S.-K."/>
            <person name="Yi H."/>
        </authorList>
    </citation>
    <scope>NUCLEOTIDE SEQUENCE [LARGE SCALE GENOMIC DNA]</scope>
    <source>
        <strain evidence="1 2">DSM 22343</strain>
    </source>
</reference>
<protein>
    <submittedName>
        <fullName evidence="1">Uncharacterized protein</fullName>
    </submittedName>
</protein>
<dbReference type="EMBL" id="LVJH01000016">
    <property type="protein sequence ID" value="OAB43234.1"/>
    <property type="molecule type" value="Genomic_DNA"/>
</dbReference>
<dbReference type="Proteomes" id="UP000076967">
    <property type="component" value="Unassembled WGS sequence"/>
</dbReference>
<evidence type="ECO:0000313" key="2">
    <source>
        <dbReference type="Proteomes" id="UP000076967"/>
    </source>
</evidence>
<gene>
    <name evidence="1" type="ORF">PGLA_09580</name>
</gene>
<proteinExistence type="predicted"/>
<organism evidence="1 2">
    <name type="scientific">Paenibacillus glacialis</name>
    <dbReference type="NCBI Taxonomy" id="494026"/>
    <lineage>
        <taxon>Bacteria</taxon>
        <taxon>Bacillati</taxon>
        <taxon>Bacillota</taxon>
        <taxon>Bacilli</taxon>
        <taxon>Bacillales</taxon>
        <taxon>Paenibacillaceae</taxon>
        <taxon>Paenibacillus</taxon>
    </lineage>
</organism>
<sequence length="157" mass="17331">MVFTALWTHGNAVVPESPEQLDQFTRYGFGTQVQTKTGTNHWFHVPMPSPVLTGTYRPKLLRVFILSNSDISSCISKVHIYDGSRLVTERNPLICGNKLTIQNDNAIHFATPPSGPGGIIPAFPGLPIYYGLGITMLIDAGTFPKRFFFAAFGADWE</sequence>
<accession>A0A168LDH0</accession>
<dbReference type="STRING" id="494026.PGLA_09580"/>
<dbReference type="AlphaFoldDB" id="A0A168LDH0"/>
<evidence type="ECO:0000313" key="1">
    <source>
        <dbReference type="EMBL" id="OAB43234.1"/>
    </source>
</evidence>
<keyword evidence="2" id="KW-1185">Reference proteome</keyword>